<dbReference type="PANTHER" id="PTHR43747">
    <property type="entry name" value="FAD-BINDING PROTEIN"/>
    <property type="match status" value="1"/>
</dbReference>
<dbReference type="EMBL" id="JABBXH010000002">
    <property type="protein sequence ID" value="NMP31510.1"/>
    <property type="molecule type" value="Genomic_DNA"/>
</dbReference>
<feature type="binding site" evidence="2">
    <location>
        <position position="341"/>
    </location>
    <ligand>
        <name>FAD</name>
        <dbReference type="ChEBI" id="CHEBI:57692"/>
    </ligand>
</feature>
<evidence type="ECO:0000256" key="2">
    <source>
        <dbReference type="PIRSR" id="PIRSR011396-2"/>
    </source>
</evidence>
<name>A0A7Y0LE73_9GAMM</name>
<dbReference type="Proteomes" id="UP000568664">
    <property type="component" value="Unassembled WGS sequence"/>
</dbReference>
<evidence type="ECO:0000256" key="1">
    <source>
        <dbReference type="PIRSR" id="PIRSR011396-1"/>
    </source>
</evidence>
<dbReference type="GO" id="GO:0000166">
    <property type="term" value="F:nucleotide binding"/>
    <property type="evidence" value="ECO:0007669"/>
    <property type="project" value="UniProtKB-KW"/>
</dbReference>
<organism evidence="3 4">
    <name type="scientific">Thalassotalea algicola</name>
    <dbReference type="NCBI Taxonomy" id="2716224"/>
    <lineage>
        <taxon>Bacteria</taxon>
        <taxon>Pseudomonadati</taxon>
        <taxon>Pseudomonadota</taxon>
        <taxon>Gammaproteobacteria</taxon>
        <taxon>Alteromonadales</taxon>
        <taxon>Colwelliaceae</taxon>
        <taxon>Thalassotalea</taxon>
    </lineage>
</organism>
<feature type="binding site" evidence="2">
    <location>
        <position position="337"/>
    </location>
    <ligand>
        <name>FAD</name>
        <dbReference type="ChEBI" id="CHEBI:57692"/>
    </ligand>
</feature>
<feature type="binding site" evidence="2">
    <location>
        <begin position="14"/>
        <end position="17"/>
    </location>
    <ligand>
        <name>FAD</name>
        <dbReference type="ChEBI" id="CHEBI:57692"/>
    </ligand>
</feature>
<keyword evidence="2" id="KW-0547">Nucleotide-binding</keyword>
<dbReference type="RefSeq" id="WP_169074818.1">
    <property type="nucleotide sequence ID" value="NZ_JABBXH010000002.1"/>
</dbReference>
<feature type="binding site" evidence="2">
    <location>
        <position position="79"/>
    </location>
    <ligand>
        <name>7-chloro-L-tryptophan</name>
        <dbReference type="ChEBI" id="CHEBI:58713"/>
    </ligand>
</feature>
<accession>A0A7Y0LE73</accession>
<dbReference type="GO" id="GO:0004497">
    <property type="term" value="F:monooxygenase activity"/>
    <property type="evidence" value="ECO:0007669"/>
    <property type="project" value="InterPro"/>
</dbReference>
<comment type="caution">
    <text evidence="3">The sequence shown here is derived from an EMBL/GenBank/DDBJ whole genome shotgun (WGS) entry which is preliminary data.</text>
</comment>
<dbReference type="InterPro" id="IPR033856">
    <property type="entry name" value="Trp_halogen"/>
</dbReference>
<evidence type="ECO:0000313" key="4">
    <source>
        <dbReference type="Proteomes" id="UP000568664"/>
    </source>
</evidence>
<evidence type="ECO:0000313" key="3">
    <source>
        <dbReference type="EMBL" id="NMP31510.1"/>
    </source>
</evidence>
<keyword evidence="4" id="KW-1185">Reference proteome</keyword>
<dbReference type="Gene3D" id="3.50.50.60">
    <property type="entry name" value="FAD/NAD(P)-binding domain"/>
    <property type="match status" value="1"/>
</dbReference>
<dbReference type="PIRSF" id="PIRSF011396">
    <property type="entry name" value="Trp_halogenase"/>
    <property type="match status" value="1"/>
</dbReference>
<dbReference type="AlphaFoldDB" id="A0A7Y0LE73"/>
<dbReference type="InterPro" id="IPR006905">
    <property type="entry name" value="Flavin_halogenase"/>
</dbReference>
<dbReference type="SUPFAM" id="SSF51905">
    <property type="entry name" value="FAD/NAD(P)-binding domain"/>
    <property type="match status" value="1"/>
</dbReference>
<keyword evidence="2" id="KW-0274">FAD</keyword>
<dbReference type="InterPro" id="IPR036188">
    <property type="entry name" value="FAD/NAD-bd_sf"/>
</dbReference>
<keyword evidence="2" id="KW-0285">Flavoprotein</keyword>
<sequence>MNTNQVKKVVIAGGGTAGWIAAAAIAKTIGKNLEITLVESDEIGTVGVGEATIPTLQYFHQLLKINEAEFLKATHGTFKLGINFESWRNKNEDYLHAFGTTGNDCWAAGFQHFWLKGKQKGLASDFGDYCLEQVAAVKEKFAQLPNNGLNYAYHMDATRYGQFLRKIAESCGVNRVEGKISDVNLNSETGFIESLSLTNGTEVQGDLFLDCTGQRALLIEGALHTGFEDWSHWLLNNSAVAVQTESVETPKPYTRSIAHDFGWQWRIPLQHRVGNGIVYCSQYVSDEEAKQTLLNNIDGKPITEPFVIKYRTGMRRKHWHKNCIAVGLSSGFLEPLESTSIHLIQQSVVRLLRMFPQQGISEDDVEEFNQQTRFDWETTRDFIILHYKVHNRDDTPFWRHCQNIDIPEGLAHRIKLFKNTGRVFRKNNELFDDSWMQVMIGQGLIPESYHPIVDNMSDDELKRFLDHIKSNITNTVNALPAHKQFVDKYCLIKDS</sequence>
<dbReference type="PANTHER" id="PTHR43747:SF4">
    <property type="entry name" value="FLAVIN-DEPENDENT TRYPTOPHAN HALOGENASE"/>
    <property type="match status" value="1"/>
</dbReference>
<reference evidence="3 4" key="1">
    <citation type="submission" date="2020-04" db="EMBL/GenBank/DDBJ databases">
        <title>Thalassotalea sp. M1531, isolated from the surface of marine red alga.</title>
        <authorList>
            <person name="Pang L."/>
            <person name="Lu D.-C."/>
        </authorList>
    </citation>
    <scope>NUCLEOTIDE SEQUENCE [LARGE SCALE GENOMIC DNA]</scope>
    <source>
        <strain evidence="3 4">M1531</strain>
    </source>
</reference>
<gene>
    <name evidence="3" type="ORF">HII17_08045</name>
</gene>
<feature type="active site" evidence="1">
    <location>
        <position position="79"/>
    </location>
</feature>
<dbReference type="InterPro" id="IPR050816">
    <property type="entry name" value="Flavin-dep_Halogenase_NPB"/>
</dbReference>
<proteinExistence type="predicted"/>
<dbReference type="Pfam" id="PF04820">
    <property type="entry name" value="Trp_halogenase"/>
    <property type="match status" value="1"/>
</dbReference>
<protein>
    <submittedName>
        <fullName evidence="3">Tryptophan 7-halogenase</fullName>
    </submittedName>
</protein>
<feature type="binding site" evidence="2">
    <location>
        <position position="328"/>
    </location>
    <ligand>
        <name>FAD</name>
        <dbReference type="ChEBI" id="CHEBI:57692"/>
    </ligand>
</feature>